<organism evidence="2 3">
    <name type="scientific">Cyclocybe aegerita</name>
    <name type="common">Black poplar mushroom</name>
    <name type="synonym">Agrocybe aegerita</name>
    <dbReference type="NCBI Taxonomy" id="1973307"/>
    <lineage>
        <taxon>Eukaryota</taxon>
        <taxon>Fungi</taxon>
        <taxon>Dikarya</taxon>
        <taxon>Basidiomycota</taxon>
        <taxon>Agaricomycotina</taxon>
        <taxon>Agaricomycetes</taxon>
        <taxon>Agaricomycetidae</taxon>
        <taxon>Agaricales</taxon>
        <taxon>Agaricineae</taxon>
        <taxon>Bolbitiaceae</taxon>
        <taxon>Cyclocybe</taxon>
    </lineage>
</organism>
<feature type="region of interest" description="Disordered" evidence="1">
    <location>
        <begin position="383"/>
        <end position="426"/>
    </location>
</feature>
<name>A0A8S0WB48_CYCAE</name>
<dbReference type="EMBL" id="CACVBS010000078">
    <property type="protein sequence ID" value="CAA7269388.1"/>
    <property type="molecule type" value="Genomic_DNA"/>
</dbReference>
<protein>
    <submittedName>
        <fullName evidence="2">Uncharacterized protein</fullName>
    </submittedName>
</protein>
<proteinExistence type="predicted"/>
<accession>A0A8S0WB48</accession>
<keyword evidence="3" id="KW-1185">Reference proteome</keyword>
<sequence length="444" mass="50775">MSVIHAFVGQRLPDDILVSIVEVLGHEGDHQTLKACTLMSRSTLHFCRKYLFKSFDMRGLWNQHIQEAMVPRFYDFLTRHPHLVRYIRIAYFLDKTVSKYVVNCPQLPPLLQLCTSISSFGLEISIGGTSWHTLPCDLRGAILEMISRPHFTSLRFSGLDSIPIDILAHCRSLRCLDIEDSLREVIVKDSQPFLSTLLNAQGIIDLSKIETLTFSTEFEYSPAFQDCWNLIRACAHGLKSLKFIANRLSYVNTFLLLEDPPTLRPFITLSPLVHLQSLSFSILLEDVVGDVEPDELLKPWCLLLRTSAQTIQEVIIFLRLDSYDIFGNKRGREWPTSETDVDDSDAPVNFFSELDTILSDAQLLPRLTIAELEIDLLDLDSDSDSEDYETDSDTDGWDSDDSLGRWERNEISSPDGVVRKSKRMLGETQRRLGDRLRVTRRYIP</sequence>
<gene>
    <name evidence="2" type="ORF">AAE3_LOCUS11599</name>
</gene>
<evidence type="ECO:0000256" key="1">
    <source>
        <dbReference type="SAM" id="MobiDB-lite"/>
    </source>
</evidence>
<reference evidence="2 3" key="1">
    <citation type="submission" date="2020-01" db="EMBL/GenBank/DDBJ databases">
        <authorList>
            <person name="Gupta K D."/>
        </authorList>
    </citation>
    <scope>NUCLEOTIDE SEQUENCE [LARGE SCALE GENOMIC DNA]</scope>
</reference>
<dbReference type="OrthoDB" id="2921488at2759"/>
<dbReference type="AlphaFoldDB" id="A0A8S0WB48"/>
<evidence type="ECO:0000313" key="3">
    <source>
        <dbReference type="Proteomes" id="UP000467700"/>
    </source>
</evidence>
<comment type="caution">
    <text evidence="2">The sequence shown here is derived from an EMBL/GenBank/DDBJ whole genome shotgun (WGS) entry which is preliminary data.</text>
</comment>
<feature type="compositionally biased region" description="Acidic residues" evidence="1">
    <location>
        <begin position="383"/>
        <end position="401"/>
    </location>
</feature>
<evidence type="ECO:0000313" key="2">
    <source>
        <dbReference type="EMBL" id="CAA7269388.1"/>
    </source>
</evidence>
<dbReference type="Proteomes" id="UP000467700">
    <property type="component" value="Unassembled WGS sequence"/>
</dbReference>